<name>A0ABV0E7C9_9BURK</name>
<evidence type="ECO:0000313" key="2">
    <source>
        <dbReference type="EMBL" id="MEO1759306.1"/>
    </source>
</evidence>
<dbReference type="SMART" id="SM00954">
    <property type="entry name" value="RelA_SpoT"/>
    <property type="match status" value="1"/>
</dbReference>
<feature type="domain" description="RelA/SpoT" evidence="1">
    <location>
        <begin position="35"/>
        <end position="164"/>
    </location>
</feature>
<reference evidence="2 3" key="1">
    <citation type="submission" date="2024-01" db="EMBL/GenBank/DDBJ databases">
        <title>The diversity of rhizobia nodulating Mimosa spp. in eleven states of Brazil covering several biomes is determined by host plant, location, and edaphic factors.</title>
        <authorList>
            <person name="Rouws L."/>
            <person name="Barauna A."/>
            <person name="Beukes C."/>
            <person name="De Faria S.M."/>
            <person name="Gross E."/>
            <person name="Dos Reis Junior F.B."/>
            <person name="Simon M."/>
            <person name="Maluk M."/>
            <person name="Odee D.W."/>
            <person name="Kenicer G."/>
            <person name="Young J.P.W."/>
            <person name="Reis V.M."/>
            <person name="Zilli J."/>
            <person name="James E.K."/>
        </authorList>
    </citation>
    <scope>NUCLEOTIDE SEQUENCE [LARGE SCALE GENOMIC DNA]</scope>
    <source>
        <strain evidence="2 3">JHI1651</strain>
    </source>
</reference>
<dbReference type="Gene3D" id="3.30.460.10">
    <property type="entry name" value="Beta Polymerase, domain 2"/>
    <property type="match status" value="1"/>
</dbReference>
<gene>
    <name evidence="2" type="ORF">VOI32_36050</name>
</gene>
<evidence type="ECO:0000313" key="3">
    <source>
        <dbReference type="Proteomes" id="UP001462961"/>
    </source>
</evidence>
<dbReference type="PANTHER" id="PTHR41773:SF1">
    <property type="entry name" value="RELA_SPOT DOMAIN-CONTAINING PROTEIN"/>
    <property type="match status" value="1"/>
</dbReference>
<dbReference type="PANTHER" id="PTHR41773">
    <property type="entry name" value="GTP PYROPHOSPHATASE-RELATED"/>
    <property type="match status" value="1"/>
</dbReference>
<dbReference type="Pfam" id="PF04607">
    <property type="entry name" value="RelA_SpoT"/>
    <property type="match status" value="1"/>
</dbReference>
<protein>
    <submittedName>
        <fullName evidence="2">RelA/SpoT domain-containing protein</fullName>
    </submittedName>
</protein>
<proteinExistence type="predicted"/>
<evidence type="ECO:0000259" key="1">
    <source>
        <dbReference type="SMART" id="SM00954"/>
    </source>
</evidence>
<dbReference type="InterPro" id="IPR007685">
    <property type="entry name" value="RelA_SpoT"/>
</dbReference>
<dbReference type="CDD" id="cd05399">
    <property type="entry name" value="NT_Rel-Spo_like"/>
    <property type="match status" value="1"/>
</dbReference>
<keyword evidence="3" id="KW-1185">Reference proteome</keyword>
<sequence length="311" mass="35952">MSIGTYTRYNSIAENLRVKVENLLFNVGILCRVFGRGKSDASVKKKIDDNPGKYSIGGKLIQDAVGLRVAVYFPEDIDVVRQLLCERFSCDEKSSTIDLPSDSTFSVVRYNLIFRVSEDEEHSYGRLFNGQPIDTTFEVQIRTMLSEGWHEVEHDLRYKCKSHWDQQQDLSRTLNGVIATLETAEWSMTRVFDELAYRHYKNSAWAAMLHTKLKMRLPPTISESLLRVLDATPDLGKQLLRIDRTKVMQSLFALETKIPVTIDNVVFLWNYLVIWNVDIFDLTETFLCEQFDRAFSHSVGKKFEKIESIQI</sequence>
<comment type="caution">
    <text evidence="2">The sequence shown here is derived from an EMBL/GenBank/DDBJ whole genome shotgun (WGS) entry which is preliminary data.</text>
</comment>
<dbReference type="RefSeq" id="WP_107204121.1">
    <property type="nucleotide sequence ID" value="NZ_JAYLVJ010000073.1"/>
</dbReference>
<dbReference type="EMBL" id="JAYLVJ010000073">
    <property type="protein sequence ID" value="MEO1759306.1"/>
    <property type="molecule type" value="Genomic_DNA"/>
</dbReference>
<dbReference type="Proteomes" id="UP001462961">
    <property type="component" value="Unassembled WGS sequence"/>
</dbReference>
<accession>A0ABV0E7C9</accession>
<dbReference type="SUPFAM" id="SSF81301">
    <property type="entry name" value="Nucleotidyltransferase"/>
    <property type="match status" value="1"/>
</dbReference>
<organism evidence="2 3">
    <name type="scientific">Paraburkholderia caribensis</name>
    <dbReference type="NCBI Taxonomy" id="75105"/>
    <lineage>
        <taxon>Bacteria</taxon>
        <taxon>Pseudomonadati</taxon>
        <taxon>Pseudomonadota</taxon>
        <taxon>Betaproteobacteria</taxon>
        <taxon>Burkholderiales</taxon>
        <taxon>Burkholderiaceae</taxon>
        <taxon>Paraburkholderia</taxon>
    </lineage>
</organism>
<dbReference type="InterPro" id="IPR043519">
    <property type="entry name" value="NT_sf"/>
</dbReference>